<dbReference type="InterPro" id="IPR016032">
    <property type="entry name" value="Sig_transdc_resp-reg_C-effctor"/>
</dbReference>
<evidence type="ECO:0000313" key="6">
    <source>
        <dbReference type="Proteomes" id="UP000241222"/>
    </source>
</evidence>
<dbReference type="AlphaFoldDB" id="A0A2T3J3S4"/>
<dbReference type="Gene3D" id="1.10.10.10">
    <property type="entry name" value="Winged helix-like DNA-binding domain superfamily/Winged helix DNA-binding domain"/>
    <property type="match status" value="1"/>
</dbReference>
<dbReference type="Pfam" id="PF00486">
    <property type="entry name" value="Trans_reg_C"/>
    <property type="match status" value="1"/>
</dbReference>
<dbReference type="OrthoDB" id="5904978at2"/>
<dbReference type="SMART" id="SM00862">
    <property type="entry name" value="Trans_reg_C"/>
    <property type="match status" value="1"/>
</dbReference>
<dbReference type="CDD" id="cd00383">
    <property type="entry name" value="trans_reg_C"/>
    <property type="match status" value="1"/>
</dbReference>
<sequence length="430" mass="49471">MGSEVPMPGQKQFKFINGLNFIPALGMIKSDTTSQKLNLSEQYILLYLIEHVNCPVTKDDLLKAGWPDRVVSEASLFQAIRSLRVKIQEKTKGEIIETLPRVGYQITQVSIEKYSGLSTSTARMTTAPFLPYFSIALLTVIVLLVGGYLWLTGYKYPDETHYVTRTTMLQNSTVTLISINEEGIVDLQTKLDELRQLYVQLDNTTDLTNIKLYAYKGADSYSIAWCRIDENKQCLPETDFSYQISIDGWVTFTKEVLKELPLSRPYPIIQTDLAREPTSQVYLNFLDNSGIDSQVVYHYITRDEENTFNFSYLNFISEEQTGYHHALSISSATLTVVENESPFISKIELKPIMYHWAYQANEFITERLSTALTIENKLKEQFLSKSVSYNYLLYQQPYIDLVLNDHVGIFWVHNSDKDAKIFNYKRQAVR</sequence>
<feature type="domain" description="OmpR/PhoB-type" evidence="4">
    <location>
        <begin position="10"/>
        <end position="108"/>
    </location>
</feature>
<name>A0A2T3J3S4_9GAMM</name>
<dbReference type="EMBL" id="PYMH01000001">
    <property type="protein sequence ID" value="PSU35951.1"/>
    <property type="molecule type" value="Genomic_DNA"/>
</dbReference>
<keyword evidence="3" id="KW-1133">Transmembrane helix</keyword>
<evidence type="ECO:0000313" key="5">
    <source>
        <dbReference type="EMBL" id="PSU35951.1"/>
    </source>
</evidence>
<protein>
    <recommendedName>
        <fullName evidence="4">OmpR/PhoB-type domain-containing protein</fullName>
    </recommendedName>
</protein>
<proteinExistence type="predicted"/>
<evidence type="ECO:0000256" key="2">
    <source>
        <dbReference type="PROSITE-ProRule" id="PRU01091"/>
    </source>
</evidence>
<keyword evidence="6" id="KW-1185">Reference proteome</keyword>
<dbReference type="GO" id="GO:0003677">
    <property type="term" value="F:DNA binding"/>
    <property type="evidence" value="ECO:0007669"/>
    <property type="project" value="UniProtKB-UniRule"/>
</dbReference>
<dbReference type="PROSITE" id="PS51755">
    <property type="entry name" value="OMPR_PHOB"/>
    <property type="match status" value="1"/>
</dbReference>
<dbReference type="GO" id="GO:0000160">
    <property type="term" value="P:phosphorelay signal transduction system"/>
    <property type="evidence" value="ECO:0007669"/>
    <property type="project" value="InterPro"/>
</dbReference>
<keyword evidence="3" id="KW-0472">Membrane</keyword>
<evidence type="ECO:0000256" key="3">
    <source>
        <dbReference type="SAM" id="Phobius"/>
    </source>
</evidence>
<accession>A0A2T3J3S4</accession>
<evidence type="ECO:0000259" key="4">
    <source>
        <dbReference type="PROSITE" id="PS51755"/>
    </source>
</evidence>
<dbReference type="GO" id="GO:0006355">
    <property type="term" value="P:regulation of DNA-templated transcription"/>
    <property type="evidence" value="ECO:0007669"/>
    <property type="project" value="InterPro"/>
</dbReference>
<dbReference type="Proteomes" id="UP000241222">
    <property type="component" value="Unassembled WGS sequence"/>
</dbReference>
<dbReference type="InterPro" id="IPR036388">
    <property type="entry name" value="WH-like_DNA-bd_sf"/>
</dbReference>
<feature type="DNA-binding region" description="OmpR/PhoB-type" evidence="2">
    <location>
        <begin position="10"/>
        <end position="108"/>
    </location>
</feature>
<reference evidence="5 6" key="1">
    <citation type="submission" date="2018-03" db="EMBL/GenBank/DDBJ databases">
        <title>Whole genome sequencing of Histamine producing bacteria.</title>
        <authorList>
            <person name="Butler K."/>
        </authorList>
    </citation>
    <scope>NUCLEOTIDE SEQUENCE [LARGE SCALE GENOMIC DNA]</scope>
    <source>
        <strain evidence="5 6">JCM 13586</strain>
    </source>
</reference>
<comment type="caution">
    <text evidence="5">The sequence shown here is derived from an EMBL/GenBank/DDBJ whole genome shotgun (WGS) entry which is preliminary data.</text>
</comment>
<keyword evidence="1 2" id="KW-0238">DNA-binding</keyword>
<evidence type="ECO:0000256" key="1">
    <source>
        <dbReference type="ARBA" id="ARBA00023125"/>
    </source>
</evidence>
<gene>
    <name evidence="5" type="ORF">C9I99_02735</name>
</gene>
<keyword evidence="3" id="KW-0812">Transmembrane</keyword>
<dbReference type="SUPFAM" id="SSF46894">
    <property type="entry name" value="C-terminal effector domain of the bipartite response regulators"/>
    <property type="match status" value="1"/>
</dbReference>
<organism evidence="5 6">
    <name type="scientific">Photobacterium lutimaris</name>
    <dbReference type="NCBI Taxonomy" id="388278"/>
    <lineage>
        <taxon>Bacteria</taxon>
        <taxon>Pseudomonadati</taxon>
        <taxon>Pseudomonadota</taxon>
        <taxon>Gammaproteobacteria</taxon>
        <taxon>Vibrionales</taxon>
        <taxon>Vibrionaceae</taxon>
        <taxon>Photobacterium</taxon>
    </lineage>
</organism>
<feature type="transmembrane region" description="Helical" evidence="3">
    <location>
        <begin position="129"/>
        <end position="151"/>
    </location>
</feature>
<dbReference type="InterPro" id="IPR001867">
    <property type="entry name" value="OmpR/PhoB-type_DNA-bd"/>
</dbReference>